<comment type="catalytic activity">
    <reaction evidence="4">
        <text>cyclic dehypoxanthinylfutalosinate = 1,4-dihydroxy-6-naphthoate + dihydroxyacetone</text>
        <dbReference type="Rhea" id="RHEA:33087"/>
        <dbReference type="ChEBI" id="CHEBI:16016"/>
        <dbReference type="ChEBI" id="CHEBI:64254"/>
        <dbReference type="ChEBI" id="CHEBI:64270"/>
        <dbReference type="EC" id="4.1.99.29"/>
    </reaction>
</comment>
<evidence type="ECO:0000256" key="1">
    <source>
        <dbReference type="ARBA" id="ARBA00004863"/>
    </source>
</evidence>
<dbReference type="EMBL" id="AE000657">
    <property type="protein sequence ID" value="AAC06617.1"/>
    <property type="molecule type" value="Genomic_DNA"/>
</dbReference>
<organism evidence="5 6">
    <name type="scientific">Aquifex aeolicus (strain VF5)</name>
    <dbReference type="NCBI Taxonomy" id="224324"/>
    <lineage>
        <taxon>Bacteria</taxon>
        <taxon>Pseudomonadati</taxon>
        <taxon>Aquificota</taxon>
        <taxon>Aquificia</taxon>
        <taxon>Aquificales</taxon>
        <taxon>Aquificaceae</taxon>
        <taxon>Aquifex</taxon>
    </lineage>
</organism>
<dbReference type="PANTHER" id="PTHR37167">
    <property type="entry name" value="1,4-DIHYDROXY-6-NAPHTOATE SYNTHASE"/>
    <property type="match status" value="1"/>
</dbReference>
<comment type="caution">
    <text evidence="4">Lacks conserved residue(s) required for the propagation of feature annotation.</text>
</comment>
<dbReference type="SUPFAM" id="SSF53850">
    <property type="entry name" value="Periplasmic binding protein-like II"/>
    <property type="match status" value="1"/>
</dbReference>
<dbReference type="Proteomes" id="UP000000798">
    <property type="component" value="Chromosome"/>
</dbReference>
<keyword evidence="2 4" id="KW-0474">Menaquinone biosynthesis</keyword>
<dbReference type="AlphaFoldDB" id="O66654"/>
<gene>
    <name evidence="4" type="primary">mqnD</name>
    <name evidence="5" type="ordered locus">aq_313</name>
</gene>
<accession>O66654</accession>
<keyword evidence="3 4" id="KW-0456">Lyase</keyword>
<dbReference type="PIR" id="B70328">
    <property type="entry name" value="B70328"/>
</dbReference>
<evidence type="ECO:0000256" key="3">
    <source>
        <dbReference type="ARBA" id="ARBA00023239"/>
    </source>
</evidence>
<dbReference type="RefSeq" id="WP_010880152.1">
    <property type="nucleotide sequence ID" value="NC_000918.1"/>
</dbReference>
<dbReference type="Pfam" id="PF02621">
    <property type="entry name" value="VitK2_biosynth"/>
    <property type="match status" value="1"/>
</dbReference>
<dbReference type="PANTHER" id="PTHR37167:SF1">
    <property type="entry name" value="1,4-DIHYDROXY-6-NAPHTOATE SYNTHASE"/>
    <property type="match status" value="1"/>
</dbReference>
<name>O66654_AQUAE</name>
<sequence length="279" mass="31671">MRIRIAHSPDSDDAFMFYPLVKGLIDTEGLEIEHVLADIETLNREALKGTYEVSAISFHAYPYVADKYAVLPSGGSIGEGYGPIVVAREELGTLKGKKIAVPGELTTAFLTLKLYEPDFEHVVIPFDRIIQAVLEGKVDAGLVIHEGQLSYKDYGLKKIVDLGEWWKEKYGLPLPLGCNVVRKDLGREVVKKIERLMRESVEYALKERKRALEYAINYARDLSEDLERTQKFVSMYVNERTVDYGEDGREAVRLLLRLGKERGIIKAEIPEKIFSDELF</sequence>
<dbReference type="InParanoid" id="O66654"/>
<protein>
    <recommendedName>
        <fullName evidence="4">1,4-dihydroxy-6-naphtoate synthase</fullName>
        <ecNumber evidence="4">4.1.99.29</ecNumber>
    </recommendedName>
    <alternativeName>
        <fullName evidence="4">Menaquinone biosynthetic enzyme MqnD</fullName>
    </alternativeName>
</protein>
<dbReference type="InterPro" id="IPR003773">
    <property type="entry name" value="Menaquinone_biosynth"/>
</dbReference>
<dbReference type="STRING" id="224324.aq_313"/>
<evidence type="ECO:0000256" key="4">
    <source>
        <dbReference type="HAMAP-Rule" id="MF_00996"/>
    </source>
</evidence>
<proteinExistence type="inferred from homology"/>
<dbReference type="UniPathway" id="UPA00079"/>
<evidence type="ECO:0000256" key="2">
    <source>
        <dbReference type="ARBA" id="ARBA00022428"/>
    </source>
</evidence>
<dbReference type="OrthoDB" id="9809439at2"/>
<dbReference type="Gene3D" id="3.40.190.10">
    <property type="entry name" value="Periplasmic binding protein-like II"/>
    <property type="match status" value="2"/>
</dbReference>
<dbReference type="CDD" id="cd13636">
    <property type="entry name" value="PBP2_Af1704"/>
    <property type="match status" value="1"/>
</dbReference>
<dbReference type="GO" id="GO:0016830">
    <property type="term" value="F:carbon-carbon lyase activity"/>
    <property type="evidence" value="ECO:0007669"/>
    <property type="project" value="UniProtKB-UniRule"/>
</dbReference>
<evidence type="ECO:0000313" key="6">
    <source>
        <dbReference type="Proteomes" id="UP000000798"/>
    </source>
</evidence>
<comment type="similarity">
    <text evidence="4">Belongs to the MqnA/MqnD family. MqnD subfamily.</text>
</comment>
<dbReference type="GO" id="GO:0009234">
    <property type="term" value="P:menaquinone biosynthetic process"/>
    <property type="evidence" value="ECO:0007669"/>
    <property type="project" value="UniProtKB-UniRule"/>
</dbReference>
<feature type="binding site" evidence="4">
    <location>
        <begin position="107"/>
        <end position="108"/>
    </location>
    <ligand>
        <name>substrate</name>
    </ligand>
</feature>
<dbReference type="PATRIC" id="fig|224324.8.peg.253"/>
<dbReference type="KEGG" id="aae:aq_313"/>
<keyword evidence="6" id="KW-1185">Reference proteome</keyword>
<feature type="active site" description="Proton acceptor" evidence="4">
    <location>
        <position position="145"/>
    </location>
</feature>
<dbReference type="InterPro" id="IPR030869">
    <property type="entry name" value="MqnD"/>
</dbReference>
<comment type="function">
    <text evidence="4">Catalyzes the conversion of cyclic dehypoxanthine futalosine (cyclic DHFL) into 1,4-dihydroxy-6-naphthoate, a step in the biosynthesis of menaquinone (MK, vitamin K2).</text>
</comment>
<evidence type="ECO:0000313" key="5">
    <source>
        <dbReference type="EMBL" id="AAC06617.1"/>
    </source>
</evidence>
<dbReference type="HOGENOM" id="CLU_070326_0_0_0"/>
<reference evidence="5 6" key="1">
    <citation type="journal article" date="1998" name="Nature">
        <title>The complete genome of the hyperthermophilic bacterium Aquifex aeolicus.</title>
        <authorList>
            <person name="Deckert G."/>
            <person name="Warren P.V."/>
            <person name="Gaasterland T."/>
            <person name="Young W.G."/>
            <person name="Lenox A.L."/>
            <person name="Graham D.E."/>
            <person name="Overbeek R."/>
            <person name="Snead M.A."/>
            <person name="Keller M."/>
            <person name="Aujay M."/>
            <person name="Huber R."/>
            <person name="Feldman R.A."/>
            <person name="Short J.M."/>
            <person name="Olson G.J."/>
            <person name="Swanson R.V."/>
        </authorList>
    </citation>
    <scope>NUCLEOTIDE SEQUENCE [LARGE SCALE GENOMIC DNA]</scope>
    <source>
        <strain evidence="5 6">VF5</strain>
    </source>
</reference>
<dbReference type="eggNOG" id="COG2107">
    <property type="taxonomic scope" value="Bacteria"/>
</dbReference>
<dbReference type="HAMAP" id="MF_00996">
    <property type="entry name" value="MqnD"/>
    <property type="match status" value="1"/>
</dbReference>
<dbReference type="EC" id="4.1.99.29" evidence="4"/>
<comment type="pathway">
    <text evidence="1 4">Quinol/quinone metabolism; menaquinone biosynthesis.</text>
</comment>
<dbReference type="EnsemblBacteria" id="AAC06617">
    <property type="protein sequence ID" value="AAC06617"/>
    <property type="gene ID" value="aq_313"/>
</dbReference>